<sequence>MPRHLFVTRHPGALDWAQRHGVQAARVESNLDVATVEPGDVVIGTLPVHLIAELNRRGAHYWHLTMNVPAEWRGRELSADDMEACGARLDEFRVVGTGTRSAAMTTGGAAPLGDNAPTLHLCIASGQTQPNLLPMLMERWDRVVIFASPKMLPEAERLKSMVEVLAQQSGRDGEPIVVDLPGDADYPALKRAVERAVASLRCSFPSHRLVLNVTGGTKLMTLAFTDALRSQARIIYCDTERGVLETIDSPGTAHAPLQPRLIDLDTLLAVQGYKTTRVTRVDSPAFATMKQREALTARLVLRLPTTGTGLQTRRDGDTSWTSYGLAATLHALANAAVESARKDRQRFQPGQETQLLRGGFLDGPSRELLDQLSVHGLLRDPGPAADGRLRLVFADLDAASYLAGGYMEEFALLSVAAVGLPAAHFGANVGLDRLGRREGRKHGEMNELDVALVWRNKLLTLETKAGRALVREAQGTLNKSASLKLSVGGLLATSWIVTNAREADIPSDVLDRADLNSLTRVEIVSGVAQLQRLPERIAEWAGVDLPPGYRTWREIVDDGRDLGTGGAVPATPDTAGDAR</sequence>
<organism evidence="4 5">
    <name type="scientific">Rubrivivax benzoatilyticus</name>
    <dbReference type="NCBI Taxonomy" id="316997"/>
    <lineage>
        <taxon>Bacteria</taxon>
        <taxon>Pseudomonadati</taxon>
        <taxon>Pseudomonadota</taxon>
        <taxon>Betaproteobacteria</taxon>
        <taxon>Burkholderiales</taxon>
        <taxon>Sphaerotilaceae</taxon>
        <taxon>Rubrivivax</taxon>
    </lineage>
</organism>
<dbReference type="Pfam" id="PF23400">
    <property type="entry name" value="CARF_Card1"/>
    <property type="match status" value="1"/>
</dbReference>
<keyword evidence="5" id="KW-1185">Reference proteome</keyword>
<dbReference type="InterPro" id="IPR015093">
    <property type="entry name" value="Card1_endonucl_dom"/>
</dbReference>
<dbReference type="EMBL" id="JAAOCD010000006">
    <property type="protein sequence ID" value="NHK99495.1"/>
    <property type="molecule type" value="Genomic_DNA"/>
</dbReference>
<dbReference type="InterPro" id="IPR011856">
    <property type="entry name" value="tRNA_endonuc-like_dom_sf"/>
</dbReference>
<dbReference type="NCBIfam" id="TIGR02620">
    <property type="entry name" value="cas_VVA1548"/>
    <property type="match status" value="1"/>
</dbReference>
<evidence type="ECO:0000313" key="4">
    <source>
        <dbReference type="EMBL" id="NHK99495.1"/>
    </source>
</evidence>
<protein>
    <submittedName>
        <fullName evidence="4">CRISPR-associated protein Csx16</fullName>
    </submittedName>
</protein>
<gene>
    <name evidence="4" type="primary">csx16</name>
    <name evidence="4" type="ORF">G7087_14000</name>
</gene>
<dbReference type="Pfam" id="PF09002">
    <property type="entry name" value="Card1_endonuc"/>
    <property type="match status" value="1"/>
</dbReference>
<evidence type="ECO:0000256" key="1">
    <source>
        <dbReference type="SAM" id="MobiDB-lite"/>
    </source>
</evidence>
<proteinExistence type="predicted"/>
<evidence type="ECO:0000259" key="2">
    <source>
        <dbReference type="Pfam" id="PF09002"/>
    </source>
</evidence>
<accession>A0ABX0I1P0</accession>
<dbReference type="InterPro" id="IPR011335">
    <property type="entry name" value="Restrct_endonuc-II-like"/>
</dbReference>
<feature type="domain" description="Card1 CARF" evidence="3">
    <location>
        <begin position="120"/>
        <end position="246"/>
    </location>
</feature>
<evidence type="ECO:0000259" key="3">
    <source>
        <dbReference type="Pfam" id="PF23400"/>
    </source>
</evidence>
<feature type="domain" description="Card1 endonuclease" evidence="2">
    <location>
        <begin position="398"/>
        <end position="540"/>
    </location>
</feature>
<name>A0ABX0I1P0_9BURK</name>
<dbReference type="Gene3D" id="3.40.1350.10">
    <property type="match status" value="1"/>
</dbReference>
<dbReference type="RefSeq" id="WP_081666910.1">
    <property type="nucleotide sequence ID" value="NZ_JAAOCD010000006.1"/>
</dbReference>
<dbReference type="SUPFAM" id="SSF52980">
    <property type="entry name" value="Restriction endonuclease-like"/>
    <property type="match status" value="1"/>
</dbReference>
<comment type="caution">
    <text evidence="4">The sequence shown here is derived from an EMBL/GenBank/DDBJ whole genome shotgun (WGS) entry which is preliminary data.</text>
</comment>
<evidence type="ECO:0000313" key="5">
    <source>
        <dbReference type="Proteomes" id="UP000802098"/>
    </source>
</evidence>
<dbReference type="InterPro" id="IPR013443">
    <property type="entry name" value="CRISPR-assoc_prot_Csx16"/>
</dbReference>
<dbReference type="InterPro" id="IPR056339">
    <property type="entry name" value="CARF_Card1"/>
</dbReference>
<reference evidence="4 5" key="1">
    <citation type="submission" date="2020-03" db="EMBL/GenBank/DDBJ databases">
        <title>Rubrivivax benzoatilyticus JA2 (sequenced after 10 years sub-culturing).</title>
        <authorList>
            <person name="Gupta D."/>
            <person name="Chintalapati S."/>
            <person name="Chintalapati V.R."/>
        </authorList>
    </citation>
    <scope>NUCLEOTIDE SEQUENCE [LARGE SCALE GENOMIC DNA]</scope>
    <source>
        <strain evidence="4 5">JA2-Mal</strain>
    </source>
</reference>
<dbReference type="Gene3D" id="3.40.50.10770">
    <property type="entry name" value="Hypothetical protein VC1899 like domain (Restriction endonuclease-like)"/>
    <property type="match status" value="1"/>
</dbReference>
<dbReference type="Pfam" id="PF09652">
    <property type="entry name" value="Cas_VVA1548"/>
    <property type="match status" value="1"/>
</dbReference>
<feature type="region of interest" description="Disordered" evidence="1">
    <location>
        <begin position="560"/>
        <end position="579"/>
    </location>
</feature>
<dbReference type="Proteomes" id="UP000802098">
    <property type="component" value="Unassembled WGS sequence"/>
</dbReference>